<gene>
    <name evidence="2" type="ORF">SAMN04488506_1456</name>
</gene>
<feature type="transmembrane region" description="Helical" evidence="1">
    <location>
        <begin position="31"/>
        <end position="54"/>
    </location>
</feature>
<evidence type="ECO:0000313" key="2">
    <source>
        <dbReference type="EMBL" id="SFQ32506.1"/>
    </source>
</evidence>
<keyword evidence="1" id="KW-0472">Membrane</keyword>
<dbReference type="OrthoDB" id="2085891at2"/>
<dbReference type="STRING" id="82801.SAMN04488506_1456"/>
<dbReference type="AlphaFoldDB" id="A0A1I5XL19"/>
<proteinExistence type="predicted"/>
<dbReference type="EMBL" id="FOXW01000005">
    <property type="protein sequence ID" value="SFQ32506.1"/>
    <property type="molecule type" value="Genomic_DNA"/>
</dbReference>
<keyword evidence="1" id="KW-1133">Transmembrane helix</keyword>
<evidence type="ECO:0000313" key="3">
    <source>
        <dbReference type="Proteomes" id="UP000199136"/>
    </source>
</evidence>
<name>A0A1I5XL19_9LACT</name>
<sequence length="66" mass="7699">MEKIRKELAIGLFIQAITLITNYYFNIPDLFLGLLQGVALGFMLLIFLPTQWYLRLHKSKSVISKR</sequence>
<feature type="transmembrane region" description="Helical" evidence="1">
    <location>
        <begin position="7"/>
        <end position="25"/>
    </location>
</feature>
<dbReference type="RefSeq" id="WP_092480500.1">
    <property type="nucleotide sequence ID" value="NZ_FOXW01000005.1"/>
</dbReference>
<keyword evidence="3" id="KW-1185">Reference proteome</keyword>
<accession>A0A1I5XL19</accession>
<evidence type="ECO:0000256" key="1">
    <source>
        <dbReference type="SAM" id="Phobius"/>
    </source>
</evidence>
<dbReference type="Proteomes" id="UP000199136">
    <property type="component" value="Unassembled WGS sequence"/>
</dbReference>
<protein>
    <submittedName>
        <fullName evidence="2">Uncharacterized protein</fullName>
    </submittedName>
</protein>
<reference evidence="2 3" key="1">
    <citation type="submission" date="2016-10" db="EMBL/GenBank/DDBJ databases">
        <authorList>
            <person name="de Groot N.N."/>
        </authorList>
    </citation>
    <scope>NUCLEOTIDE SEQUENCE [LARGE SCALE GENOMIC DNA]</scope>
    <source>
        <strain evidence="2 3">DSM 20581</strain>
    </source>
</reference>
<keyword evidence="1" id="KW-0812">Transmembrane</keyword>
<organism evidence="2 3">
    <name type="scientific">Desemzia incerta</name>
    <dbReference type="NCBI Taxonomy" id="82801"/>
    <lineage>
        <taxon>Bacteria</taxon>
        <taxon>Bacillati</taxon>
        <taxon>Bacillota</taxon>
        <taxon>Bacilli</taxon>
        <taxon>Lactobacillales</taxon>
        <taxon>Carnobacteriaceae</taxon>
        <taxon>Desemzia</taxon>
    </lineage>
</organism>